<protein>
    <submittedName>
        <fullName evidence="2">Uncharacterized protein</fullName>
    </submittedName>
</protein>
<name>A0ABZ0RS00_9BACT</name>
<organism evidence="2 3">
    <name type="scientific">Coraliomargarita algicola</name>
    <dbReference type="NCBI Taxonomy" id="3092156"/>
    <lineage>
        <taxon>Bacteria</taxon>
        <taxon>Pseudomonadati</taxon>
        <taxon>Verrucomicrobiota</taxon>
        <taxon>Opitutia</taxon>
        <taxon>Puniceicoccales</taxon>
        <taxon>Coraliomargaritaceae</taxon>
        <taxon>Coraliomargarita</taxon>
    </lineage>
</organism>
<dbReference type="EMBL" id="CP138858">
    <property type="protein sequence ID" value="WPJ98103.1"/>
    <property type="molecule type" value="Genomic_DNA"/>
</dbReference>
<feature type="compositionally biased region" description="Basic and acidic residues" evidence="1">
    <location>
        <begin position="98"/>
        <end position="109"/>
    </location>
</feature>
<gene>
    <name evidence="2" type="ORF">SH580_10370</name>
</gene>
<evidence type="ECO:0000256" key="1">
    <source>
        <dbReference type="SAM" id="MobiDB-lite"/>
    </source>
</evidence>
<dbReference type="Proteomes" id="UP001324993">
    <property type="component" value="Chromosome"/>
</dbReference>
<accession>A0ABZ0RS00</accession>
<evidence type="ECO:0000313" key="2">
    <source>
        <dbReference type="EMBL" id="WPJ98103.1"/>
    </source>
</evidence>
<feature type="compositionally biased region" description="Polar residues" evidence="1">
    <location>
        <begin position="80"/>
        <end position="90"/>
    </location>
</feature>
<feature type="region of interest" description="Disordered" evidence="1">
    <location>
        <begin position="55"/>
        <end position="109"/>
    </location>
</feature>
<sequence length="109" mass="11557">MAAVALAAVAEAETTLPDPKDRGYGILTARLPPGSPISALAAVALAAVTEAETTLPDPQDRGYGIGNIEHPTLNVEHRTSNAQRRTSNVGPRNGAARLTRDRQSPHWLR</sequence>
<evidence type="ECO:0000313" key="3">
    <source>
        <dbReference type="Proteomes" id="UP001324993"/>
    </source>
</evidence>
<proteinExistence type="predicted"/>
<keyword evidence="3" id="KW-1185">Reference proteome</keyword>
<dbReference type="RefSeq" id="WP_319834908.1">
    <property type="nucleotide sequence ID" value="NZ_CP138858.1"/>
</dbReference>
<reference evidence="2 3" key="1">
    <citation type="submission" date="2023-11" db="EMBL/GenBank/DDBJ databases">
        <title>Coraliomargarita sp. nov., isolated from marine algae.</title>
        <authorList>
            <person name="Lee J.K."/>
            <person name="Baek J.H."/>
            <person name="Kim J.M."/>
            <person name="Choi D.G."/>
            <person name="Jeon C.O."/>
        </authorList>
    </citation>
    <scope>NUCLEOTIDE SEQUENCE [LARGE SCALE GENOMIC DNA]</scope>
    <source>
        <strain evidence="2 3">J2-16</strain>
    </source>
</reference>